<dbReference type="PIRSF" id="PIRSF001365">
    <property type="entry name" value="DHDPS"/>
    <property type="match status" value="1"/>
</dbReference>
<dbReference type="InterPro" id="IPR013785">
    <property type="entry name" value="Aldolase_TIM"/>
</dbReference>
<evidence type="ECO:0000256" key="4">
    <source>
        <dbReference type="PIRSR" id="PIRSR001365-1"/>
    </source>
</evidence>
<dbReference type="GO" id="GO:0008840">
    <property type="term" value="F:4-hydroxy-tetrahydrodipicolinate synthase activity"/>
    <property type="evidence" value="ECO:0007669"/>
    <property type="project" value="UniProtKB-EC"/>
</dbReference>
<dbReference type="Proteomes" id="UP000051184">
    <property type="component" value="Unassembled WGS sequence"/>
</dbReference>
<dbReference type="Pfam" id="PF00701">
    <property type="entry name" value="DHDPS"/>
    <property type="match status" value="1"/>
</dbReference>
<protein>
    <submittedName>
        <fullName evidence="6">4-hydroxy-tetrahydrodipicolinate synthase</fullName>
        <ecNumber evidence="6">4.3.3.7</ecNumber>
    </submittedName>
</protein>
<dbReference type="PANTHER" id="PTHR12128:SF66">
    <property type="entry name" value="4-HYDROXY-2-OXOGLUTARATE ALDOLASE, MITOCHONDRIAL"/>
    <property type="match status" value="1"/>
</dbReference>
<evidence type="ECO:0000256" key="5">
    <source>
        <dbReference type="PIRSR" id="PIRSR001365-2"/>
    </source>
</evidence>
<dbReference type="STRING" id="1715691.TA5113_01867"/>
<dbReference type="PRINTS" id="PR00146">
    <property type="entry name" value="DHPICSNTHASE"/>
</dbReference>
<evidence type="ECO:0000256" key="2">
    <source>
        <dbReference type="ARBA" id="ARBA00023239"/>
    </source>
</evidence>
<keyword evidence="2 3" id="KW-0456">Lyase</keyword>
<gene>
    <name evidence="6" type="primary">dapA_2</name>
    <name evidence="6" type="ORF">TA5114_01710</name>
</gene>
<evidence type="ECO:0000313" key="7">
    <source>
        <dbReference type="Proteomes" id="UP000051184"/>
    </source>
</evidence>
<proteinExistence type="inferred from homology"/>
<evidence type="ECO:0000256" key="3">
    <source>
        <dbReference type="PIRNR" id="PIRNR001365"/>
    </source>
</evidence>
<organism evidence="6 7">
    <name type="scientific">Cognatishimia activa</name>
    <dbReference type="NCBI Taxonomy" id="1715691"/>
    <lineage>
        <taxon>Bacteria</taxon>
        <taxon>Pseudomonadati</taxon>
        <taxon>Pseudomonadota</taxon>
        <taxon>Alphaproteobacteria</taxon>
        <taxon>Rhodobacterales</taxon>
        <taxon>Paracoccaceae</taxon>
        <taxon>Cognatishimia</taxon>
    </lineage>
</organism>
<feature type="binding site" evidence="5">
    <location>
        <position position="46"/>
    </location>
    <ligand>
        <name>pyruvate</name>
        <dbReference type="ChEBI" id="CHEBI:15361"/>
    </ligand>
</feature>
<feature type="active site" description="Schiff-base intermediate with substrate" evidence="4">
    <location>
        <position position="162"/>
    </location>
</feature>
<dbReference type="EC" id="4.3.3.7" evidence="6"/>
<accession>A0A0P1IQV2</accession>
<dbReference type="RefSeq" id="WP_058314862.1">
    <property type="nucleotide sequence ID" value="NZ_CYTO01000019.1"/>
</dbReference>
<dbReference type="InterPro" id="IPR002220">
    <property type="entry name" value="DapA-like"/>
</dbReference>
<dbReference type="CDD" id="cd00408">
    <property type="entry name" value="DHDPS-like"/>
    <property type="match status" value="1"/>
</dbReference>
<evidence type="ECO:0000313" key="6">
    <source>
        <dbReference type="EMBL" id="CUK25906.1"/>
    </source>
</evidence>
<dbReference type="PANTHER" id="PTHR12128">
    <property type="entry name" value="DIHYDRODIPICOLINATE SYNTHASE"/>
    <property type="match status" value="1"/>
</dbReference>
<feature type="active site" description="Proton donor/acceptor" evidence="4">
    <location>
        <position position="134"/>
    </location>
</feature>
<dbReference type="GO" id="GO:0005829">
    <property type="term" value="C:cytosol"/>
    <property type="evidence" value="ECO:0007669"/>
    <property type="project" value="TreeGrafter"/>
</dbReference>
<sequence>MRFIGFSAFPITPTFADGQLDGAAFRKVLDPILAAAVDSIGLLGSTGAYPYLSTDVRKEAVKTALDHIDGAVPAVVGIGAIRTDMSVELAQHAAEAGANGLLMAPMSYQVLSEPEVYDHFAAVAEATDLPLCIYNNPGTTQFRFSVDLIRKLAKIPTITAVKMPLPARENFADELKRLRDATPNGFQIGYSGDWGCAMALLAGADCWHSAVGGILPSQCRALADAVVNGDTARTAAISQAIAPIWDLTKSHGSYRVSYAIARGIGIADVSPILPIKPLTAEIEQQLIEAVEHLNKVISNG</sequence>
<name>A0A0P1IQV2_9RHOB</name>
<dbReference type="OrthoDB" id="9778880at2"/>
<dbReference type="SMART" id="SM01130">
    <property type="entry name" value="DHDPS"/>
    <property type="match status" value="1"/>
</dbReference>
<keyword evidence="7" id="KW-1185">Reference proteome</keyword>
<dbReference type="Gene3D" id="3.20.20.70">
    <property type="entry name" value="Aldolase class I"/>
    <property type="match status" value="1"/>
</dbReference>
<dbReference type="SUPFAM" id="SSF51569">
    <property type="entry name" value="Aldolase"/>
    <property type="match status" value="1"/>
</dbReference>
<dbReference type="EMBL" id="CYUE01000018">
    <property type="protein sequence ID" value="CUK25906.1"/>
    <property type="molecule type" value="Genomic_DNA"/>
</dbReference>
<evidence type="ECO:0000256" key="1">
    <source>
        <dbReference type="ARBA" id="ARBA00007592"/>
    </source>
</evidence>
<dbReference type="AlphaFoldDB" id="A0A0P1IQV2"/>
<comment type="similarity">
    <text evidence="1 3">Belongs to the DapA family.</text>
</comment>
<reference evidence="7" key="1">
    <citation type="submission" date="2015-09" db="EMBL/GenBank/DDBJ databases">
        <authorList>
            <person name="Rodrigo-Torres Lidia"/>
            <person name="Arahal R.David."/>
        </authorList>
    </citation>
    <scope>NUCLEOTIDE SEQUENCE [LARGE SCALE GENOMIC DNA]</scope>
    <source>
        <strain evidence="7">CECT 5114</strain>
    </source>
</reference>